<accession>A0A2Z5R3T7</accession>
<gene>
    <name evidence="2" type="ORF">RA11412_1680</name>
</gene>
<evidence type="ECO:0000256" key="1">
    <source>
        <dbReference type="SAM" id="Phobius"/>
    </source>
</evidence>
<keyword evidence="1" id="KW-0812">Transmembrane</keyword>
<keyword evidence="3" id="KW-1185">Reference proteome</keyword>
<proteinExistence type="predicted"/>
<evidence type="ECO:0000313" key="3">
    <source>
        <dbReference type="Proteomes" id="UP000250241"/>
    </source>
</evidence>
<feature type="transmembrane region" description="Helical" evidence="1">
    <location>
        <begin position="20"/>
        <end position="38"/>
    </location>
</feature>
<dbReference type="KEGG" id="raj:RA11412_1680"/>
<dbReference type="EMBL" id="AP017895">
    <property type="protein sequence ID" value="BAV87979.1"/>
    <property type="molecule type" value="Genomic_DNA"/>
</dbReference>
<organism evidence="2 3">
    <name type="scientific">Rothia aeria</name>
    <dbReference type="NCBI Taxonomy" id="172042"/>
    <lineage>
        <taxon>Bacteria</taxon>
        <taxon>Bacillati</taxon>
        <taxon>Actinomycetota</taxon>
        <taxon>Actinomycetes</taxon>
        <taxon>Micrococcales</taxon>
        <taxon>Micrococcaceae</taxon>
        <taxon>Rothia</taxon>
    </lineage>
</organism>
<protein>
    <submittedName>
        <fullName evidence="2">Uncharacterized protein</fullName>
    </submittedName>
</protein>
<reference evidence="2 3" key="1">
    <citation type="submission" date="2016-10" db="EMBL/GenBank/DDBJ databases">
        <title>Genome sequence of Rothia aeria strain JCM11412.</title>
        <authorList>
            <person name="Nambu T."/>
        </authorList>
    </citation>
    <scope>NUCLEOTIDE SEQUENCE [LARGE SCALE GENOMIC DNA]</scope>
    <source>
        <strain evidence="2 3">JCM 11412</strain>
    </source>
</reference>
<keyword evidence="1" id="KW-0472">Membrane</keyword>
<evidence type="ECO:0000313" key="2">
    <source>
        <dbReference type="EMBL" id="BAV87979.1"/>
    </source>
</evidence>
<name>A0A2Z5R3T7_9MICC</name>
<keyword evidence="1" id="KW-1133">Transmembrane helix</keyword>
<dbReference type="Proteomes" id="UP000250241">
    <property type="component" value="Chromosome"/>
</dbReference>
<dbReference type="AlphaFoldDB" id="A0A2Z5R3T7"/>
<sequence>MYPLSHLPDVLFCVSHDSLGGGLVLMLPFPVFPVMNLVQVEL</sequence>